<dbReference type="PROSITE" id="PS50106">
    <property type="entry name" value="PDZ"/>
    <property type="match status" value="1"/>
</dbReference>
<keyword evidence="3" id="KW-1185">Reference proteome</keyword>
<dbReference type="PANTHER" id="PTHR46366:SF1">
    <property type="entry name" value="PDZ DOMAIN-CONTAINING PROTEIN C1685.05"/>
    <property type="match status" value="1"/>
</dbReference>
<sequence>MQILFKLTKFLFFIVLWTNYIASASSEISSTVLEQAKKAIVTINSRVAVSAYRNVGSWTGTGFITDKSGFIVTNAHVVGRASIGSYFITFYNGQQSEAKLAYYDMWQDYAILMVDPQDIPTEATQISFTKTPPKQNESVLVVGNTEGQDFSFHTGYVSGLYEINGEMPQCSYVINLNSAGGASGSPVLNKKNEAIGVLYGGGKTYIFALNGAYVQHALTALKDRVIPVRKHCGIITELHSLDKAVKHRNFPKGEMEAFLKTFPDARNRAVSIRNLIAGSPAEGLLQAGDIIWEINGKPLGGSLAVLDQAMDNAKTDTVKLVIYRDGQRIEKTVPLYDVNHNKIEKMINFAGATFFEADDFTSAKTGIPLHAVSIMNVQTGSSFSSIPVSFTQDDRNFYRLVVNIIAGKKIANLNELITYVPEITKQKFINVQFKNYQPYFPLFQSNDASFISSQEQLIGDITFDTIDAKPRILKYNANEKEWNAEDIKM</sequence>
<evidence type="ECO:0000313" key="2">
    <source>
        <dbReference type="EMBL" id="WPY01261.1"/>
    </source>
</evidence>
<evidence type="ECO:0000259" key="1">
    <source>
        <dbReference type="PROSITE" id="PS50106"/>
    </source>
</evidence>
<accession>A0ABZ0UUI2</accession>
<dbReference type="SUPFAM" id="SSF50156">
    <property type="entry name" value="PDZ domain-like"/>
    <property type="match status" value="1"/>
</dbReference>
<protein>
    <submittedName>
        <fullName evidence="2">Serine protease</fullName>
    </submittedName>
</protein>
<dbReference type="InterPro" id="IPR043504">
    <property type="entry name" value="Peptidase_S1_PA_chymotrypsin"/>
</dbReference>
<organism evidence="2 3">
    <name type="scientific">Candidatus Trichorickettsia mobilis</name>
    <dbReference type="NCBI Taxonomy" id="1346319"/>
    <lineage>
        <taxon>Bacteria</taxon>
        <taxon>Pseudomonadati</taxon>
        <taxon>Pseudomonadota</taxon>
        <taxon>Alphaproteobacteria</taxon>
        <taxon>Rickettsiales</taxon>
        <taxon>Rickettsiaceae</taxon>
        <taxon>Rickettsieae</taxon>
        <taxon>Candidatus Trichorickettsia</taxon>
    </lineage>
</organism>
<dbReference type="Pfam" id="PF13365">
    <property type="entry name" value="Trypsin_2"/>
    <property type="match status" value="1"/>
</dbReference>
<dbReference type="SUPFAM" id="SSF50494">
    <property type="entry name" value="Trypsin-like serine proteases"/>
    <property type="match status" value="1"/>
</dbReference>
<reference evidence="2 3" key="1">
    <citation type="submission" date="2022-10" db="EMBL/GenBank/DDBJ databases">
        <title>Host association and intracellularity evolved multiple times independently in the Rickettsiales.</title>
        <authorList>
            <person name="Castelli M."/>
            <person name="Nardi T."/>
            <person name="Gammuto L."/>
            <person name="Bellinzona G."/>
            <person name="Sabaneyeva E."/>
            <person name="Potekhin A."/>
            <person name="Serra V."/>
            <person name="Petroni G."/>
            <person name="Sassera D."/>
        </authorList>
    </citation>
    <scope>NUCLEOTIDE SEQUENCE [LARGE SCALE GENOMIC DNA]</scope>
    <source>
        <strain evidence="2 3">Kr 154-4</strain>
    </source>
</reference>
<dbReference type="InterPro" id="IPR009003">
    <property type="entry name" value="Peptidase_S1_PA"/>
</dbReference>
<feature type="domain" description="PDZ" evidence="1">
    <location>
        <begin position="270"/>
        <end position="299"/>
    </location>
</feature>
<dbReference type="PANTHER" id="PTHR46366">
    <property type="entry name" value="PRO-APOPTOTIC SERINE PROTEASE NMA111"/>
    <property type="match status" value="1"/>
</dbReference>
<dbReference type="EMBL" id="CP112932">
    <property type="protein sequence ID" value="WPY01261.1"/>
    <property type="molecule type" value="Genomic_DNA"/>
</dbReference>
<dbReference type="InterPro" id="IPR041489">
    <property type="entry name" value="PDZ_6"/>
</dbReference>
<name>A0ABZ0UUI2_9RICK</name>
<evidence type="ECO:0000313" key="3">
    <source>
        <dbReference type="Proteomes" id="UP001326613"/>
    </source>
</evidence>
<proteinExistence type="predicted"/>
<dbReference type="InterPro" id="IPR001478">
    <property type="entry name" value="PDZ"/>
</dbReference>
<dbReference type="GO" id="GO:0008233">
    <property type="term" value="F:peptidase activity"/>
    <property type="evidence" value="ECO:0007669"/>
    <property type="project" value="UniProtKB-KW"/>
</dbReference>
<dbReference type="Gene3D" id="2.30.42.10">
    <property type="match status" value="1"/>
</dbReference>
<dbReference type="GO" id="GO:0006508">
    <property type="term" value="P:proteolysis"/>
    <property type="evidence" value="ECO:0007669"/>
    <property type="project" value="UniProtKB-KW"/>
</dbReference>
<dbReference type="InterPro" id="IPR036034">
    <property type="entry name" value="PDZ_sf"/>
</dbReference>
<dbReference type="InterPro" id="IPR001940">
    <property type="entry name" value="Peptidase_S1C"/>
</dbReference>
<keyword evidence="2" id="KW-0378">Hydrolase</keyword>
<keyword evidence="2" id="KW-0645">Protease</keyword>
<dbReference type="PRINTS" id="PR00834">
    <property type="entry name" value="PROTEASES2C"/>
</dbReference>
<dbReference type="Proteomes" id="UP001326613">
    <property type="component" value="Chromosome"/>
</dbReference>
<dbReference type="RefSeq" id="WP_323738047.1">
    <property type="nucleotide sequence ID" value="NZ_CP112932.1"/>
</dbReference>
<dbReference type="SMART" id="SM00228">
    <property type="entry name" value="PDZ"/>
    <property type="match status" value="1"/>
</dbReference>
<gene>
    <name evidence="2" type="ORF">Trichorick_01169</name>
</gene>
<dbReference type="Pfam" id="PF17820">
    <property type="entry name" value="PDZ_6"/>
    <property type="match status" value="1"/>
</dbReference>
<dbReference type="Gene3D" id="2.40.10.10">
    <property type="entry name" value="Trypsin-like serine proteases"/>
    <property type="match status" value="2"/>
</dbReference>